<feature type="active site" description="Proton donor; for dehydratase activity" evidence="7">
    <location>
        <position position="1469"/>
    </location>
</feature>
<feature type="domain" description="Carrier" evidence="9">
    <location>
        <begin position="1613"/>
        <end position="1690"/>
    </location>
</feature>
<dbReference type="PROSITE" id="PS00606">
    <property type="entry name" value="KS3_1"/>
    <property type="match status" value="1"/>
</dbReference>
<keyword evidence="3" id="KW-0597">Phosphoprotein</keyword>
<keyword evidence="4" id="KW-0489">Methyltransferase</keyword>
<dbReference type="Pfam" id="PF16073">
    <property type="entry name" value="SAT"/>
    <property type="match status" value="1"/>
</dbReference>
<reference evidence="12 13" key="1">
    <citation type="journal article" date="2023" name="bioRxiv">
        <title>High-quality genome assemblies of four members of thePodospora anserinaspecies complex.</title>
        <authorList>
            <person name="Ament-Velasquez S.L."/>
            <person name="Vogan A.A."/>
            <person name="Wallerman O."/>
            <person name="Hartmann F."/>
            <person name="Gautier V."/>
            <person name="Silar P."/>
            <person name="Giraud T."/>
            <person name="Johannesson H."/>
        </authorList>
    </citation>
    <scope>NUCLEOTIDE SEQUENCE [LARGE SCALE GENOMIC DNA]</scope>
    <source>
        <strain evidence="12 13">CBS 411.78</strain>
    </source>
</reference>
<name>A0ABR0H2Z6_9PEZI</name>
<evidence type="ECO:0000256" key="4">
    <source>
        <dbReference type="ARBA" id="ARBA00022603"/>
    </source>
</evidence>
<evidence type="ECO:0000256" key="5">
    <source>
        <dbReference type="ARBA" id="ARBA00022679"/>
    </source>
</evidence>
<dbReference type="SUPFAM" id="SSF52151">
    <property type="entry name" value="FabD/lysophospholipase-like"/>
    <property type="match status" value="1"/>
</dbReference>
<dbReference type="InterPro" id="IPR014043">
    <property type="entry name" value="Acyl_transferase_dom"/>
</dbReference>
<dbReference type="PANTHER" id="PTHR43775:SF21">
    <property type="entry name" value="NON-REDUCING POLYKETIDE SYNTHASE AUSA-RELATED"/>
    <property type="match status" value="1"/>
</dbReference>
<dbReference type="InterPro" id="IPR036736">
    <property type="entry name" value="ACP-like_sf"/>
</dbReference>
<dbReference type="InterPro" id="IPR032088">
    <property type="entry name" value="SAT"/>
</dbReference>
<dbReference type="Gene3D" id="3.40.50.150">
    <property type="entry name" value="Vaccinia Virus protein VP39"/>
    <property type="match status" value="1"/>
</dbReference>
<dbReference type="PANTHER" id="PTHR43775">
    <property type="entry name" value="FATTY ACID SYNTHASE"/>
    <property type="match status" value="1"/>
</dbReference>
<dbReference type="PROSITE" id="PS50075">
    <property type="entry name" value="CARRIER"/>
    <property type="match status" value="1"/>
</dbReference>
<dbReference type="InterPro" id="IPR029063">
    <property type="entry name" value="SAM-dependent_MTases_sf"/>
</dbReference>
<evidence type="ECO:0000256" key="3">
    <source>
        <dbReference type="ARBA" id="ARBA00022553"/>
    </source>
</evidence>
<dbReference type="Pfam" id="PF08242">
    <property type="entry name" value="Methyltransf_12"/>
    <property type="match status" value="1"/>
</dbReference>
<feature type="active site" description="Proton acceptor; for dehydratase activity" evidence="7">
    <location>
        <position position="1285"/>
    </location>
</feature>
<comment type="pathway">
    <text evidence="1">Secondary metabolite biosynthesis.</text>
</comment>
<keyword evidence="6" id="KW-0511">Multifunctional enzyme</keyword>
<dbReference type="CDD" id="cd02440">
    <property type="entry name" value="AdoMet_MTases"/>
    <property type="match status" value="1"/>
</dbReference>
<dbReference type="SMART" id="SM00825">
    <property type="entry name" value="PKS_KS"/>
    <property type="match status" value="1"/>
</dbReference>
<dbReference type="Gene3D" id="3.40.47.10">
    <property type="match status" value="1"/>
</dbReference>
<dbReference type="SUPFAM" id="SSF53901">
    <property type="entry name" value="Thiolase-like"/>
    <property type="match status" value="1"/>
</dbReference>
<dbReference type="InterPro" id="IPR001227">
    <property type="entry name" value="Ac_transferase_dom_sf"/>
</dbReference>
<dbReference type="Gene3D" id="1.10.1200.10">
    <property type="entry name" value="ACP-like"/>
    <property type="match status" value="1"/>
</dbReference>
<evidence type="ECO:0000313" key="13">
    <source>
        <dbReference type="Proteomes" id="UP001326199"/>
    </source>
</evidence>
<feature type="region of interest" description="N-terminal hotdog fold" evidence="7">
    <location>
        <begin position="1253"/>
        <end position="1380"/>
    </location>
</feature>
<comment type="caution">
    <text evidence="12">The sequence shown here is derived from an EMBL/GenBank/DDBJ whole genome shotgun (WGS) entry which is preliminary data.</text>
</comment>
<dbReference type="InterPro" id="IPR014031">
    <property type="entry name" value="Ketoacyl_synth_C"/>
</dbReference>
<dbReference type="Pfam" id="PF00698">
    <property type="entry name" value="Acyl_transf_1"/>
    <property type="match status" value="1"/>
</dbReference>
<dbReference type="Pfam" id="PF14765">
    <property type="entry name" value="PS-DH"/>
    <property type="match status" value="1"/>
</dbReference>
<evidence type="ECO:0000256" key="1">
    <source>
        <dbReference type="ARBA" id="ARBA00005179"/>
    </source>
</evidence>
<dbReference type="SUPFAM" id="SSF53335">
    <property type="entry name" value="S-adenosyl-L-methionine-dependent methyltransferases"/>
    <property type="match status" value="1"/>
</dbReference>
<dbReference type="InterPro" id="IPR049551">
    <property type="entry name" value="PKS_DH_C"/>
</dbReference>
<dbReference type="InterPro" id="IPR049900">
    <property type="entry name" value="PKS_mFAS_DH"/>
</dbReference>
<keyword evidence="13" id="KW-1185">Reference proteome</keyword>
<dbReference type="InterPro" id="IPR014030">
    <property type="entry name" value="Ketoacyl_synth_N"/>
</dbReference>
<dbReference type="Gene3D" id="3.40.50.1820">
    <property type="entry name" value="alpha/beta hydrolase"/>
    <property type="match status" value="1"/>
</dbReference>
<evidence type="ECO:0000259" key="10">
    <source>
        <dbReference type="PROSITE" id="PS52004"/>
    </source>
</evidence>
<evidence type="ECO:0000313" key="12">
    <source>
        <dbReference type="EMBL" id="KAK4662401.1"/>
    </source>
</evidence>
<gene>
    <name evidence="12" type="ORF">QC763_611230</name>
</gene>
<dbReference type="InterPro" id="IPR020841">
    <property type="entry name" value="PKS_Beta-ketoAc_synthase_dom"/>
</dbReference>
<dbReference type="InterPro" id="IPR016036">
    <property type="entry name" value="Malonyl_transacylase_ACP-bd"/>
</dbReference>
<protein>
    <submittedName>
        <fullName evidence="12">Type I Iterative PKS</fullName>
    </submittedName>
</protein>
<dbReference type="InterPro" id="IPR013217">
    <property type="entry name" value="Methyltransf_12"/>
</dbReference>
<dbReference type="Pfam" id="PF00109">
    <property type="entry name" value="ketoacyl-synt"/>
    <property type="match status" value="1"/>
</dbReference>
<evidence type="ECO:0000256" key="6">
    <source>
        <dbReference type="ARBA" id="ARBA00023268"/>
    </source>
</evidence>
<evidence type="ECO:0000256" key="8">
    <source>
        <dbReference type="SAM" id="MobiDB-lite"/>
    </source>
</evidence>
<evidence type="ECO:0000256" key="2">
    <source>
        <dbReference type="ARBA" id="ARBA00022450"/>
    </source>
</evidence>
<dbReference type="InterPro" id="IPR009081">
    <property type="entry name" value="PP-bd_ACP"/>
</dbReference>
<keyword evidence="2" id="KW-0596">Phosphopantetheine</keyword>
<dbReference type="PROSITE" id="PS52019">
    <property type="entry name" value="PKS_MFAS_DH"/>
    <property type="match status" value="1"/>
</dbReference>
<dbReference type="Pfam" id="PF00550">
    <property type="entry name" value="PP-binding"/>
    <property type="match status" value="1"/>
</dbReference>
<accession>A0ABR0H2Z6</accession>
<dbReference type="InterPro" id="IPR049492">
    <property type="entry name" value="BD-FAE-like_dom"/>
</dbReference>
<dbReference type="GeneID" id="87935290"/>
<dbReference type="SMART" id="SM00827">
    <property type="entry name" value="PKS_AT"/>
    <property type="match status" value="1"/>
</dbReference>
<dbReference type="SUPFAM" id="SSF47336">
    <property type="entry name" value="ACP-like"/>
    <property type="match status" value="1"/>
</dbReference>
<dbReference type="Pfam" id="PF02801">
    <property type="entry name" value="Ketoacyl-synt_C"/>
    <property type="match status" value="1"/>
</dbReference>
<evidence type="ECO:0000259" key="11">
    <source>
        <dbReference type="PROSITE" id="PS52019"/>
    </source>
</evidence>
<dbReference type="InterPro" id="IPR029058">
    <property type="entry name" value="AB_hydrolase_fold"/>
</dbReference>
<dbReference type="Pfam" id="PF20434">
    <property type="entry name" value="BD-FAE"/>
    <property type="match status" value="1"/>
</dbReference>
<organism evidence="12 13">
    <name type="scientific">Podospora pseudopauciseta</name>
    <dbReference type="NCBI Taxonomy" id="2093780"/>
    <lineage>
        <taxon>Eukaryota</taxon>
        <taxon>Fungi</taxon>
        <taxon>Dikarya</taxon>
        <taxon>Ascomycota</taxon>
        <taxon>Pezizomycotina</taxon>
        <taxon>Sordariomycetes</taxon>
        <taxon>Sordariomycetidae</taxon>
        <taxon>Sordariales</taxon>
        <taxon>Podosporaceae</taxon>
        <taxon>Podospora</taxon>
    </lineage>
</organism>
<evidence type="ECO:0000259" key="9">
    <source>
        <dbReference type="PROSITE" id="PS50075"/>
    </source>
</evidence>
<dbReference type="RefSeq" id="XP_062762367.1">
    <property type="nucleotide sequence ID" value="XM_062914947.1"/>
</dbReference>
<dbReference type="CDD" id="cd00833">
    <property type="entry name" value="PKS"/>
    <property type="match status" value="1"/>
</dbReference>
<keyword evidence="5" id="KW-0808">Transferase</keyword>
<dbReference type="InterPro" id="IPR041068">
    <property type="entry name" value="HTH_51"/>
</dbReference>
<dbReference type="Gene3D" id="3.40.366.10">
    <property type="entry name" value="Malonyl-Coenzyme A Acyl Carrier Protein, domain 2"/>
    <property type="match status" value="2"/>
</dbReference>
<feature type="region of interest" description="Disordered" evidence="8">
    <location>
        <begin position="1569"/>
        <end position="1617"/>
    </location>
</feature>
<feature type="compositionally biased region" description="Polar residues" evidence="8">
    <location>
        <begin position="1569"/>
        <end position="1584"/>
    </location>
</feature>
<dbReference type="PROSITE" id="PS52004">
    <property type="entry name" value="KS3_2"/>
    <property type="match status" value="1"/>
</dbReference>
<dbReference type="InterPro" id="IPR016035">
    <property type="entry name" value="Acyl_Trfase/lysoPLipase"/>
</dbReference>
<dbReference type="Gene3D" id="3.10.129.110">
    <property type="entry name" value="Polyketide synthase dehydratase"/>
    <property type="match status" value="1"/>
</dbReference>
<feature type="compositionally biased region" description="Polar residues" evidence="8">
    <location>
        <begin position="1595"/>
        <end position="1609"/>
    </location>
</feature>
<dbReference type="EMBL" id="JAFFHB010000008">
    <property type="protein sequence ID" value="KAK4662401.1"/>
    <property type="molecule type" value="Genomic_DNA"/>
</dbReference>
<dbReference type="Pfam" id="PF18558">
    <property type="entry name" value="HTH_51"/>
    <property type="match status" value="1"/>
</dbReference>
<dbReference type="InterPro" id="IPR050091">
    <property type="entry name" value="PKS_NRPS_Biosynth_Enz"/>
</dbReference>
<dbReference type="Gene3D" id="3.30.70.3290">
    <property type="match status" value="1"/>
</dbReference>
<dbReference type="SUPFAM" id="SSF55048">
    <property type="entry name" value="Probable ACP-binding domain of malonyl-CoA ACP transacylase"/>
    <property type="match status" value="1"/>
</dbReference>
<evidence type="ECO:0000256" key="7">
    <source>
        <dbReference type="PROSITE-ProRule" id="PRU01363"/>
    </source>
</evidence>
<proteinExistence type="predicted"/>
<dbReference type="InterPro" id="IPR018201">
    <property type="entry name" value="Ketoacyl_synth_AS"/>
</dbReference>
<feature type="domain" description="Ketosynthase family 3 (KS3)" evidence="10">
    <location>
        <begin position="353"/>
        <end position="774"/>
    </location>
</feature>
<dbReference type="InterPro" id="IPR016039">
    <property type="entry name" value="Thiolase-like"/>
</dbReference>
<dbReference type="InterPro" id="IPR042104">
    <property type="entry name" value="PKS_dehydratase_sf"/>
</dbReference>
<dbReference type="Proteomes" id="UP001326199">
    <property type="component" value="Unassembled WGS sequence"/>
</dbReference>
<dbReference type="SUPFAM" id="SSF53474">
    <property type="entry name" value="alpha/beta-Hydrolases"/>
    <property type="match status" value="1"/>
</dbReference>
<feature type="domain" description="PKS/mFAS DH" evidence="11">
    <location>
        <begin position="1253"/>
        <end position="1559"/>
    </location>
</feature>
<sequence>MAQQQIFLLGPQVTNWTREALAELQQNLLKNPTLDFITQALLTLPSLSSILGQQLGLDFHPGRIFHLLADFAQGGQLLLNTNDDWRHNTLLAPLTIVSQAVDLAVQFGGLPRNKLPLTLHQQVQGFCIGWLSASSLASASTWDDFKHNISAALRLGACIGAAVDADSSQCPSDHARAICVRLRNQSDRVFLETLLDQIPDAYISCFLDEGVLTVTVPNSKRLWLEGQLQRASLPWTDIGLHGHYHHLRHEERAQTLKRICASIGELQLPAAAALQTPLRSTADANIVPPNATSLHDIAIDLTLCKRAHWLQTLRNCAEKADNFVFIPIGSHTGGLVPRSITHPRPSPSTSMPEDEIAIIGMSARFPGSDSLLDFWNLLVSGKTAFGPLPVSRFDPTYPSIASRLAEAKYQGNFLRDEVVKGFDHRFFDIAGRAAKHIDPQQRLVLEVAYEALATAGYHHIETHQQKEVGVYMGVGEVEYQHNLAGHQATPFTAVGLLRSFISGRVSHFFGWNGPVVTVDTACSSSAVAIHTASKALLTGECELALAGGVNIITSPELHQALAAGSFLNPHGASHAFDSSAAGYCRGEGAGILVLKPLSKAVADGDAILGVIGASAINQNSNCSPITVPESSSQCSLYKKILQTAGVSPGEVTYVEAHGTGTQVGDPKEYESIRMALCGPFRTEHLFVGSAKDSIGHCEAASGVAGVIKTLLMMHHKTIPPQAGFDTLNPRITTTPADKIIIPKVAQPWSPVHRRVALVNNYGAAGSNAAILVREYEEPASQPVLSAPTSYPILLAAKSPNHLQFMIAALRSWTPLPASFGDIAYNINKSQNPQFPHRLALTARSHDDMVACLEKTAASMPTTQLPVVLAFGGQTGQSVSISQRLYNSCPVLRRHLDHCNDVCVALALPAIVPNIFTSSESVPDLHDIVRQHCQLLALQVSTARCWLESGLETSDITLVGHSFGQISALVVGGSLTVEDGFRFVAGRASLIRDHWSEPGCMLSLECLEPQAREVRDAVNKNLQQTGSRVEIACYNGPTSFVLSGHQEAIAQAKYVCQQQQIKCLQLASTHAYHSHMTESILAKLTEMARRLVVKSPSLKIETCTRKTSDWQFTAESLVQHTRDPVFFADAIARITASYPQGAIWLEAGTSSPVIPMIKPVKRNNNKTGGKSPDIYLPAGLRNDDAMINIGVTTSQLWQAGCSVRYWPFLQHGPQNRHAFVPVPPYQFDRTQHWIDYKPRGSEEAGKTAKRDAASADLITLVEAGNKKHVFQVNTTADFYQLAANGHAVTGHGLCPASVYLELGAKCVEIAADMPLGDLMMPHFEALAMSSPLGIATSHTKTTVSLHQNDIKSWSFSISSLNAEGTSTEHTRGRIALPSGGADAQLSSMSKLFRRSRVDRLNSLETSSKVAGPMVYQLFSSVVEYAPYYQGVKSLTAHGDEAVGLVGIPTISESPDGFRLPKGICDPVTLDNFLQVAGIHVNCLRPRDAGQVFMCTAIEEIIISPAYRQSSISWKVYTRYDTEPDSRSIINDILVYDGTSNELVVAIIGATFRAVSLKSLERTLGRLNGASRSFPLTTQPHQSSPTEPTPPMEATFTPITKTNPDQTPQVTKDSKAQSSVDHDIRRVLSNIIETPVDEIKSTSTLSELGVDSLLAGDVLAEISNMFGVKVSQPELLACSDVAALVGLVGKQSTEPTFSQSAPKVFRNDSFETTGSDPLTSSDLFDSEIDSNDSSCPTDFTDEDIATSSESGHCKKSGLEDLGGVAGVSFCEAAANYTRHASATRFSNFCMDVYPVQSRLVTQYVLSAFGNMGCHLSLIKPGSEVPFIGSFDPKHSKLVRQLYEILQDSKLISVDDLGKFWRTNTPLETTSAVDLQATILSRFPQHTSEAKLLDATASRLSACLTGAADPIDILFGTSSARGLLEDVYLNAPMFRTGTLVLVDYLSSLVRMSTRKTIRILEIGAGTGGTTRPLLHALSQIERPDMTVQYTFTDLSPSLVAAAKRRFASLMASSARGNGVEIEMQFTTLDIESPDTKRDKHYDIVLSTNCIHATENLSISASHIRALLDPVKGGLLCLVELTRNLYWFDLVFGLLEGWWRFNDGRTHALADELTWERSLKQAGFASVEWSDNGTQEGKILRVITAHALSEREPNIGEQTRMETMRFKSIGGVDLMADIYYPDTLSDISAAPRPIALMIHGGGHIMLSRADIRPCQTELLLSKGFLPVSIDYRLCPETTLQEGPMCDTVSALSWVRNTLPSLPLARSDIRVDGEKVVAIGWSTGGHLAMSLSWKSAEFDVRPPEAILAVYSPSDYKDPFWTQPNIPEGSESMFPIAADSVFMTLDQPITAYNPPFSAKAVGGWMSVVDPRSRLALYMNHHGKTLEVLLRGVSAINGKREVSEEEVTAVSPLAQVQQNRYRTPTFIVHPRLDDLIPWQQAQRMHQALKERGVDAELRIVDEGAKHLFDVGKGWERRHPQGSKVVREGFEFLVKYVDGV</sequence>
<feature type="region of interest" description="C-terminal hotdog fold" evidence="7">
    <location>
        <begin position="1404"/>
        <end position="1559"/>
    </location>
</feature>